<evidence type="ECO:0000256" key="1">
    <source>
        <dbReference type="PROSITE-ProRule" id="PRU00339"/>
    </source>
</evidence>
<organism evidence="2 3">
    <name type="scientific">Marinobacter gudaonensis</name>
    <dbReference type="NCBI Taxonomy" id="375760"/>
    <lineage>
        <taxon>Bacteria</taxon>
        <taxon>Pseudomonadati</taxon>
        <taxon>Pseudomonadota</taxon>
        <taxon>Gammaproteobacteria</taxon>
        <taxon>Pseudomonadales</taxon>
        <taxon>Marinobacteraceae</taxon>
        <taxon>Marinobacter</taxon>
    </lineage>
</organism>
<protein>
    <submittedName>
        <fullName evidence="2">Tetratricopeptide repeat-containing protein</fullName>
    </submittedName>
</protein>
<dbReference type="Proteomes" id="UP000199290">
    <property type="component" value="Unassembled WGS sequence"/>
</dbReference>
<dbReference type="InterPro" id="IPR019734">
    <property type="entry name" value="TPR_rpt"/>
</dbReference>
<dbReference type="STRING" id="375760.SAMN04488073_2302"/>
<dbReference type="PROSITE" id="PS50005">
    <property type="entry name" value="TPR"/>
    <property type="match status" value="1"/>
</dbReference>
<dbReference type="Gene3D" id="1.25.40.10">
    <property type="entry name" value="Tetratricopeptide repeat domain"/>
    <property type="match status" value="1"/>
</dbReference>
<dbReference type="InterPro" id="IPR011990">
    <property type="entry name" value="TPR-like_helical_dom_sf"/>
</dbReference>
<sequence>MAGEHREERYRQDFKAGIAAFRNNNLEEARQRLESAATGLESRALTYNLGVLYYRLKEFDLAEQQFRKLLDTAQRALAFYNLGLIALARDDQTAAREAFHRAASETTEENLARLARAKLRELKAPVPARDWQALASIAAGYENNIGLFPDSAPSAIDGSFTETIAALSGTPLEEGKDALKTTLQLYGRDYMGNDRFNAHLVRGLAAWQRTLEGGRLELGLGADQAWLGNRSREQRARLAGKWTTRGCALGSESALCSLALNAEQVFAAPRYNAYDGQHYQAEARYRARQGKWLGEAQYRLEYDDRENFDTGREFFSVSPIAHTLKLGLDYALTPSFDFGASIGYRFSHYRSAHRLLVPEGLLSIQRQDNRVQVALEGEYQATERVSVLLKLQSTDNNSNIARYDYNRQTATLGVAVRL</sequence>
<dbReference type="SUPFAM" id="SSF48452">
    <property type="entry name" value="TPR-like"/>
    <property type="match status" value="1"/>
</dbReference>
<accession>A0A1I6H4V9</accession>
<evidence type="ECO:0000313" key="2">
    <source>
        <dbReference type="EMBL" id="SFR49494.1"/>
    </source>
</evidence>
<dbReference type="AlphaFoldDB" id="A0A1I6H4V9"/>
<keyword evidence="1" id="KW-0802">TPR repeat</keyword>
<keyword evidence="3" id="KW-1185">Reference proteome</keyword>
<feature type="repeat" description="TPR" evidence="1">
    <location>
        <begin position="43"/>
        <end position="76"/>
    </location>
</feature>
<proteinExistence type="predicted"/>
<evidence type="ECO:0000313" key="3">
    <source>
        <dbReference type="Proteomes" id="UP000199290"/>
    </source>
</evidence>
<dbReference type="EMBL" id="FOYV01000001">
    <property type="protein sequence ID" value="SFR49494.1"/>
    <property type="molecule type" value="Genomic_DNA"/>
</dbReference>
<gene>
    <name evidence="2" type="ORF">SAMN04488073_2302</name>
</gene>
<reference evidence="3" key="1">
    <citation type="submission" date="2016-10" db="EMBL/GenBank/DDBJ databases">
        <authorList>
            <person name="Varghese N."/>
            <person name="Submissions S."/>
        </authorList>
    </citation>
    <scope>NUCLEOTIDE SEQUENCE [LARGE SCALE GENOMIC DNA]</scope>
    <source>
        <strain evidence="3">CGMCC 1.6294</strain>
    </source>
</reference>
<name>A0A1I6H4V9_9GAMM</name>